<dbReference type="Pfam" id="PF08479">
    <property type="entry name" value="POTRA_2"/>
    <property type="match status" value="1"/>
</dbReference>
<dbReference type="PROSITE" id="PS51257">
    <property type="entry name" value="PROKAR_LIPOPROTEIN"/>
    <property type="match status" value="1"/>
</dbReference>
<keyword evidence="1" id="KW-0472">Membrane</keyword>
<keyword evidence="4" id="KW-0732">Signal</keyword>
<dbReference type="GO" id="GO:0046819">
    <property type="term" value="P:protein secretion by the type V secretion system"/>
    <property type="evidence" value="ECO:0007669"/>
    <property type="project" value="TreeGrafter"/>
</dbReference>
<accession>A0A0E1NTG3</accession>
<evidence type="ECO:0000256" key="4">
    <source>
        <dbReference type="SAM" id="SignalP"/>
    </source>
</evidence>
<feature type="chain" id="PRO_5007399625" evidence="4">
    <location>
        <begin position="32"/>
        <end position="596"/>
    </location>
</feature>
<evidence type="ECO:0000313" key="8">
    <source>
        <dbReference type="Proteomes" id="UP000001971"/>
    </source>
</evidence>
<dbReference type="PANTHER" id="PTHR34597:SF1">
    <property type="entry name" value="HEME_HEMOPEXIN TRANSPORTER PROTEIN HUXB"/>
    <property type="match status" value="1"/>
</dbReference>
<dbReference type="InterPro" id="IPR005565">
    <property type="entry name" value="Hemolysn_activator_HlyB_C"/>
</dbReference>
<dbReference type="GO" id="GO:0008320">
    <property type="term" value="F:protein transmembrane transporter activity"/>
    <property type="evidence" value="ECO:0007669"/>
    <property type="project" value="TreeGrafter"/>
</dbReference>
<dbReference type="KEGG" id="ypa:YPA_2739"/>
<sequence length="596" mass="65815" precursor="true">MRDCYCHGMLWFPLKFSLLALFSLSCSPLIATPQVLNVPNAGAISNEIRQTTIEPLNAPEETDIKLPQLNKPTPPEGGLATERITLHRVRFEGDVSLFQPGITADNKDLQALITPWLNRSLTFNDLQAMTFAVTRFYRKKGWVAAQAILPPQTIRDGIIVVRVIAGRLDKPQINNQSSLNSHFITTVIESNSCSKKNGIFGDKDCAASPVELSRLERTALILNEIPGVEASLALKPGTQSGMTRIYADVTPGKKMMAYLAADNQGNDYSGHNRLLTGGVLNNLTGWGDQLRADLILSSSADVFNGLLDYNFPINSYGTRAALNYSYLDYTLTGPFSVLDARGHSTTWGINLRHPWIRTSAARIDVNAGYYQARMRDALILLPEQKRNLNAGEFGISGTFTALPRGLSNFNLLGTAGDLALDDEYSQSINTLTHVSGNFSRFNYRVGHDQGIGSHVSFFNQFTGQMASKNLDSSQKLLLGGPLAVRAYGIGDGSVDKGTIFTTELRTRWQPDFPDWAGYGHQITVAAFFDQGWGAYYRQPIVGLSENNINISGFGSYITFARPADYFLNLTWAHRTGQAVTRHQDNDQLWLSAYKMF</sequence>
<feature type="domain" description="Haemolysin activator HlyB C-terminal" evidence="5">
    <location>
        <begin position="241"/>
        <end position="533"/>
    </location>
</feature>
<name>A0A0E1NTG3_YERPA</name>
<keyword evidence="2" id="KW-0812">Transmembrane</keyword>
<dbReference type="Proteomes" id="UP000001971">
    <property type="component" value="Chromosome"/>
</dbReference>
<dbReference type="InterPro" id="IPR051544">
    <property type="entry name" value="TPS_OM_transporter"/>
</dbReference>
<evidence type="ECO:0000256" key="2">
    <source>
        <dbReference type="ARBA" id="ARBA00022692"/>
    </source>
</evidence>
<feature type="domain" description="Polypeptide-transport-associated ShlB-type" evidence="6">
    <location>
        <begin position="104"/>
        <end position="166"/>
    </location>
</feature>
<dbReference type="HOGENOM" id="CLU_021521_2_2_6"/>
<reference evidence="7 8" key="1">
    <citation type="journal article" date="2006" name="J. Bacteriol.">
        <title>Complete genome sequence of Yersinia pestis strains Antiqua and Nepal516: evidence of gene reduction in an emerging pathogen.</title>
        <authorList>
            <person name="Chain P.S."/>
            <person name="Hu P."/>
            <person name="Malfatti S.A."/>
            <person name="Radnedge L."/>
            <person name="Larimer F."/>
            <person name="Vergez L.M."/>
            <person name="Worsham P."/>
            <person name="Chu M.C."/>
            <person name="Andersen G.L."/>
        </authorList>
    </citation>
    <scope>NUCLEOTIDE SEQUENCE [LARGE SCALE GENOMIC DNA]</scope>
    <source>
        <strain evidence="7 8">Antiqua</strain>
    </source>
</reference>
<dbReference type="GeneID" id="57975471"/>
<dbReference type="RefSeq" id="WP_002214693.1">
    <property type="nucleotide sequence ID" value="NC_008150.1"/>
</dbReference>
<gene>
    <name evidence="7" type="ordered locus">YPA_2739</name>
</gene>
<keyword evidence="3" id="KW-0998">Cell outer membrane</keyword>
<dbReference type="AlphaFoldDB" id="A0A0E1NTG3"/>
<proteinExistence type="predicted"/>
<dbReference type="PANTHER" id="PTHR34597">
    <property type="entry name" value="SLR1661 PROTEIN"/>
    <property type="match status" value="1"/>
</dbReference>
<evidence type="ECO:0000256" key="3">
    <source>
        <dbReference type="ARBA" id="ARBA00023237"/>
    </source>
</evidence>
<dbReference type="PATRIC" id="fig|360102.15.peg.1415"/>
<dbReference type="Pfam" id="PF03865">
    <property type="entry name" value="ShlB"/>
    <property type="match status" value="1"/>
</dbReference>
<organism evidence="7 8">
    <name type="scientific">Yersinia pestis bv. Antiqua (strain Antiqua)</name>
    <dbReference type="NCBI Taxonomy" id="360102"/>
    <lineage>
        <taxon>Bacteria</taxon>
        <taxon>Pseudomonadati</taxon>
        <taxon>Pseudomonadota</taxon>
        <taxon>Gammaproteobacteria</taxon>
        <taxon>Enterobacterales</taxon>
        <taxon>Yersiniaceae</taxon>
        <taxon>Yersinia</taxon>
    </lineage>
</organism>
<evidence type="ECO:0000259" key="6">
    <source>
        <dbReference type="Pfam" id="PF08479"/>
    </source>
</evidence>
<evidence type="ECO:0000259" key="5">
    <source>
        <dbReference type="Pfam" id="PF03865"/>
    </source>
</evidence>
<evidence type="ECO:0000313" key="7">
    <source>
        <dbReference type="EMBL" id="ABG14701.1"/>
    </source>
</evidence>
<keyword evidence="1" id="KW-1134">Transmembrane beta strand</keyword>
<dbReference type="Gene3D" id="2.40.160.50">
    <property type="entry name" value="membrane protein fhac: a member of the omp85/tpsb transporter family"/>
    <property type="match status" value="1"/>
</dbReference>
<dbReference type="Gene3D" id="3.10.20.310">
    <property type="entry name" value="membrane protein fhac"/>
    <property type="match status" value="1"/>
</dbReference>
<dbReference type="InterPro" id="IPR013686">
    <property type="entry name" value="Polypept-transport_assoc_ShlB"/>
</dbReference>
<dbReference type="GO" id="GO:0098046">
    <property type="term" value="C:type V protein secretion system complex"/>
    <property type="evidence" value="ECO:0007669"/>
    <property type="project" value="TreeGrafter"/>
</dbReference>
<protein>
    <submittedName>
        <fullName evidence="7">Putative surface-exposed protein</fullName>
    </submittedName>
</protein>
<evidence type="ECO:0000256" key="1">
    <source>
        <dbReference type="ARBA" id="ARBA00022452"/>
    </source>
</evidence>
<dbReference type="EMBL" id="CP000308">
    <property type="protein sequence ID" value="ABG14701.1"/>
    <property type="molecule type" value="Genomic_DNA"/>
</dbReference>
<feature type="signal peptide" evidence="4">
    <location>
        <begin position="1"/>
        <end position="31"/>
    </location>
</feature>